<feature type="compositionally biased region" description="Basic and acidic residues" evidence="1">
    <location>
        <begin position="27"/>
        <end position="37"/>
    </location>
</feature>
<dbReference type="HOGENOM" id="CLU_2234478_0_0_11"/>
<dbReference type="Proteomes" id="UP000002212">
    <property type="component" value="Plasmid pROB01"/>
</dbReference>
<dbReference type="PATRIC" id="fig|632772.20.peg.7834"/>
<organism evidence="2 3">
    <name type="scientific">Rhodococcus opacus (strain B4)</name>
    <dbReference type="NCBI Taxonomy" id="632772"/>
    <lineage>
        <taxon>Bacteria</taxon>
        <taxon>Bacillati</taxon>
        <taxon>Actinomycetota</taxon>
        <taxon>Actinomycetes</taxon>
        <taxon>Mycobacteriales</taxon>
        <taxon>Nocardiaceae</taxon>
        <taxon>Rhodococcus</taxon>
    </lineage>
</organism>
<sequence>MNCDIKCLIHDGTEITASVAPQGLTPERGDSPTRVGDRVGTTQGGIGMIGRSETYWQQRIHADRCSGGADLPPGGIPDDPVDLLENYRPTARCSAAARRPQHPDL</sequence>
<dbReference type="AlphaFoldDB" id="C1BC37"/>
<proteinExistence type="predicted"/>
<dbReference type="KEGG" id="rop:ROP_pROB01-01200"/>
<gene>
    <name evidence="2" type="ordered locus">ROP_pROB01-01200</name>
</gene>
<evidence type="ECO:0000313" key="2">
    <source>
        <dbReference type="EMBL" id="BAH55619.1"/>
    </source>
</evidence>
<keyword evidence="2" id="KW-0614">Plasmid</keyword>
<feature type="region of interest" description="Disordered" evidence="1">
    <location>
        <begin position="18"/>
        <end position="48"/>
    </location>
</feature>
<reference evidence="2 3" key="1">
    <citation type="submission" date="2009-03" db="EMBL/GenBank/DDBJ databases">
        <title>Comparison of the complete genome sequences of Rhodococcus erythropolis PR4 and Rhodococcus opacus B4.</title>
        <authorList>
            <person name="Takarada H."/>
            <person name="Sekine M."/>
            <person name="Hosoyama A."/>
            <person name="Yamada R."/>
            <person name="Fujisawa T."/>
            <person name="Omata S."/>
            <person name="Shimizu A."/>
            <person name="Tsukatani N."/>
            <person name="Tanikawa S."/>
            <person name="Fujita N."/>
            <person name="Harayama S."/>
        </authorList>
    </citation>
    <scope>NUCLEOTIDE SEQUENCE [LARGE SCALE GENOMIC DNA]</scope>
    <source>
        <strain evidence="2 3">B4</strain>
        <plasmid evidence="2 3">pROB01</plasmid>
    </source>
</reference>
<evidence type="ECO:0000256" key="1">
    <source>
        <dbReference type="SAM" id="MobiDB-lite"/>
    </source>
</evidence>
<accession>C1BC37</accession>
<protein>
    <submittedName>
        <fullName evidence="2">Uncharacterized protein</fullName>
    </submittedName>
</protein>
<dbReference type="EMBL" id="AP011116">
    <property type="protein sequence ID" value="BAH55619.1"/>
    <property type="molecule type" value="Genomic_DNA"/>
</dbReference>
<evidence type="ECO:0000313" key="3">
    <source>
        <dbReference type="Proteomes" id="UP000002212"/>
    </source>
</evidence>
<name>C1BC37_RHOOB</name>
<geneLocation type="plasmid" evidence="2 3">
    <name>pROB01</name>
</geneLocation>